<dbReference type="SUPFAM" id="SSF53697">
    <property type="entry name" value="SIS domain"/>
    <property type="match status" value="1"/>
</dbReference>
<dbReference type="UniPathway" id="UPA00041">
    <property type="reaction ID" value="UER00436"/>
</dbReference>
<feature type="binding site" evidence="10">
    <location>
        <begin position="119"/>
        <end position="121"/>
    </location>
    <ligand>
        <name>substrate</name>
    </ligand>
</feature>
<dbReference type="PANTHER" id="PTHR30390:SF6">
    <property type="entry name" value="DNAA INITIATOR-ASSOCIATING PROTEIN DIAA"/>
    <property type="match status" value="1"/>
</dbReference>
<evidence type="ECO:0000313" key="13">
    <source>
        <dbReference type="Proteomes" id="UP000254889"/>
    </source>
</evidence>
<dbReference type="InterPro" id="IPR004515">
    <property type="entry name" value="Phosphoheptose_Isoase"/>
</dbReference>
<dbReference type="Gene3D" id="3.40.50.10490">
    <property type="entry name" value="Glucose-6-phosphate isomerase like protein, domain 1"/>
    <property type="match status" value="1"/>
</dbReference>
<dbReference type="PANTHER" id="PTHR30390">
    <property type="entry name" value="SEDOHEPTULOSE 7-PHOSPHATE ISOMERASE / DNAA INITIATOR-ASSOCIATING FACTOR FOR REPLICATION INITIATION"/>
    <property type="match status" value="1"/>
</dbReference>
<feature type="binding site" evidence="10">
    <location>
        <begin position="51"/>
        <end position="53"/>
    </location>
    <ligand>
        <name>substrate</name>
    </ligand>
</feature>
<feature type="binding site" evidence="10">
    <location>
        <position position="64"/>
    </location>
    <ligand>
        <name>substrate</name>
    </ligand>
</feature>
<dbReference type="CDD" id="cd05006">
    <property type="entry name" value="SIS_GmhA"/>
    <property type="match status" value="1"/>
</dbReference>
<comment type="subcellular location">
    <subcellularLocation>
        <location evidence="3 10">Cytoplasm</location>
    </subcellularLocation>
</comment>
<keyword evidence="9 10" id="KW-0119">Carbohydrate metabolism</keyword>
<feature type="binding site" evidence="10">
    <location>
        <position position="60"/>
    </location>
    <ligand>
        <name>Zn(2+)</name>
        <dbReference type="ChEBI" id="CHEBI:29105"/>
    </ligand>
</feature>
<feature type="binding site" evidence="10">
    <location>
        <position position="171"/>
    </location>
    <ligand>
        <name>Zn(2+)</name>
        <dbReference type="ChEBI" id="CHEBI:29105"/>
    </ligand>
</feature>
<comment type="function">
    <text evidence="2 10">Catalyzes the isomerization of sedoheptulose 7-phosphate in D-glycero-D-manno-heptose 7-phosphate.</text>
</comment>
<comment type="catalytic activity">
    <reaction evidence="1 10">
        <text>2 D-sedoheptulose 7-phosphate = D-glycero-alpha-D-manno-heptose 7-phosphate + D-glycero-beta-D-manno-heptose 7-phosphate</text>
        <dbReference type="Rhea" id="RHEA:27489"/>
        <dbReference type="ChEBI" id="CHEBI:57483"/>
        <dbReference type="ChEBI" id="CHEBI:60203"/>
        <dbReference type="ChEBI" id="CHEBI:60204"/>
        <dbReference type="EC" id="5.3.1.28"/>
    </reaction>
</comment>
<evidence type="ECO:0000256" key="4">
    <source>
        <dbReference type="ARBA" id="ARBA00009894"/>
    </source>
</evidence>
<name>A0A345ZWK9_9HYPH</name>
<evidence type="ECO:0000256" key="6">
    <source>
        <dbReference type="ARBA" id="ARBA00022723"/>
    </source>
</evidence>
<dbReference type="GO" id="GO:2001061">
    <property type="term" value="P:D-glycero-D-manno-heptose 7-phosphate biosynthetic process"/>
    <property type="evidence" value="ECO:0007669"/>
    <property type="project" value="UniProtKB-UniPathway"/>
</dbReference>
<feature type="binding site" evidence="10">
    <location>
        <position position="64"/>
    </location>
    <ligand>
        <name>Zn(2+)</name>
        <dbReference type="ChEBI" id="CHEBI:29105"/>
    </ligand>
</feature>
<comment type="subunit">
    <text evidence="10">Homotetramer.</text>
</comment>
<feature type="domain" description="SIS" evidence="11">
    <location>
        <begin position="36"/>
        <end position="193"/>
    </location>
</feature>
<keyword evidence="5 10" id="KW-0963">Cytoplasm</keyword>
<dbReference type="Proteomes" id="UP000254889">
    <property type="component" value="Chromosome"/>
</dbReference>
<evidence type="ECO:0000256" key="7">
    <source>
        <dbReference type="ARBA" id="ARBA00022833"/>
    </source>
</evidence>
<evidence type="ECO:0000259" key="11">
    <source>
        <dbReference type="PROSITE" id="PS51464"/>
    </source>
</evidence>
<dbReference type="PROSITE" id="PS51464">
    <property type="entry name" value="SIS"/>
    <property type="match status" value="1"/>
</dbReference>
<dbReference type="AlphaFoldDB" id="A0A345ZWK9"/>
<evidence type="ECO:0000256" key="1">
    <source>
        <dbReference type="ARBA" id="ARBA00000348"/>
    </source>
</evidence>
<dbReference type="InterPro" id="IPR050099">
    <property type="entry name" value="SIS_GmhA/DiaA_subfam"/>
</dbReference>
<dbReference type="GO" id="GO:0008270">
    <property type="term" value="F:zinc ion binding"/>
    <property type="evidence" value="ECO:0007669"/>
    <property type="project" value="UniProtKB-UniRule"/>
</dbReference>
<evidence type="ECO:0000256" key="3">
    <source>
        <dbReference type="ARBA" id="ARBA00004496"/>
    </source>
</evidence>
<dbReference type="KEGG" id="ptaw:DW352_12770"/>
<dbReference type="EMBL" id="CP031417">
    <property type="protein sequence ID" value="AXK81306.1"/>
    <property type="molecule type" value="Genomic_DNA"/>
</dbReference>
<dbReference type="GO" id="GO:0005737">
    <property type="term" value="C:cytoplasm"/>
    <property type="evidence" value="ECO:0007669"/>
    <property type="project" value="UniProtKB-SubCell"/>
</dbReference>
<evidence type="ECO:0000256" key="10">
    <source>
        <dbReference type="HAMAP-Rule" id="MF_00067"/>
    </source>
</evidence>
<keyword evidence="13" id="KW-1185">Reference proteome</keyword>
<comment type="miscellaneous">
    <text evidence="10">The reaction produces a racemic mixture of D-glycero-alpha-D-manno-heptose 7-phosphate and D-glycero-beta-D-manno-heptose 7-phosphate.</text>
</comment>
<feature type="binding site" evidence="10">
    <location>
        <position position="124"/>
    </location>
    <ligand>
        <name>substrate</name>
    </ligand>
</feature>
<gene>
    <name evidence="10" type="primary">gmhA</name>
    <name evidence="12" type="ORF">DW352_12770</name>
</gene>
<evidence type="ECO:0000313" key="12">
    <source>
        <dbReference type="EMBL" id="AXK81306.1"/>
    </source>
</evidence>
<dbReference type="InterPro" id="IPR001347">
    <property type="entry name" value="SIS_dom"/>
</dbReference>
<dbReference type="InterPro" id="IPR046348">
    <property type="entry name" value="SIS_dom_sf"/>
</dbReference>
<evidence type="ECO:0000256" key="8">
    <source>
        <dbReference type="ARBA" id="ARBA00023235"/>
    </source>
</evidence>
<evidence type="ECO:0000256" key="2">
    <source>
        <dbReference type="ARBA" id="ARBA00003172"/>
    </source>
</evidence>
<dbReference type="HAMAP" id="MF_00067">
    <property type="entry name" value="GmhA"/>
    <property type="match status" value="1"/>
</dbReference>
<dbReference type="GO" id="GO:0005975">
    <property type="term" value="P:carbohydrate metabolic process"/>
    <property type="evidence" value="ECO:0007669"/>
    <property type="project" value="UniProtKB-UniRule"/>
</dbReference>
<accession>A0A345ZWK9</accession>
<protein>
    <recommendedName>
        <fullName evidence="10">Phosphoheptose isomerase</fullName>
        <ecNumber evidence="10">5.3.1.28</ecNumber>
    </recommendedName>
    <alternativeName>
        <fullName evidence="10">Sedoheptulose 7-phosphate isomerase</fullName>
    </alternativeName>
</protein>
<keyword evidence="7 10" id="KW-0862">Zinc</keyword>
<feature type="binding site" evidence="10">
    <location>
        <position position="171"/>
    </location>
    <ligand>
        <name>substrate</name>
    </ligand>
</feature>
<sequence length="193" mass="20062">MDVAAFWKAEFTEHHEAARRTEAALGDAFAKVLAACVTSVRAGGKIMFFGNGGSAADAQHLAAELVVRYKKDRAPIPSLALSTDTSVLTAGGNDLGFDQIFARQIEAFGRPGDVAIGISTSGKSPNVLAALKRAKALGLVTVAFGGKDGGDLRDVADHVLVVPCDTTARIQEMHIAIGQMLCGAIELDLGLVS</sequence>
<reference evidence="12 13" key="1">
    <citation type="submission" date="2018-07" db="EMBL/GenBank/DDBJ databases">
        <authorList>
            <person name="Quirk P.G."/>
            <person name="Krulwich T.A."/>
        </authorList>
    </citation>
    <scope>NUCLEOTIDE SEQUENCE [LARGE SCALE GENOMIC DNA]</scope>
    <source>
        <strain evidence="12 13">CC-BB4</strain>
    </source>
</reference>
<dbReference type="EC" id="5.3.1.28" evidence="10"/>
<comment type="similarity">
    <text evidence="4 10">Belongs to the SIS family. GmhA subfamily.</text>
</comment>
<keyword evidence="8 10" id="KW-0413">Isomerase</keyword>
<dbReference type="Pfam" id="PF13580">
    <property type="entry name" value="SIS_2"/>
    <property type="match status" value="1"/>
</dbReference>
<dbReference type="GO" id="GO:0008968">
    <property type="term" value="F:D-sedoheptulose 7-phosphate isomerase activity"/>
    <property type="evidence" value="ECO:0007669"/>
    <property type="project" value="UniProtKB-UniRule"/>
</dbReference>
<feature type="binding site" evidence="10">
    <location>
        <begin position="93"/>
        <end position="94"/>
    </location>
    <ligand>
        <name>substrate</name>
    </ligand>
</feature>
<comment type="caution">
    <text evidence="10">Lacks conserved residue(s) required for the propagation of feature annotation.</text>
</comment>
<evidence type="ECO:0000256" key="5">
    <source>
        <dbReference type="ARBA" id="ARBA00022490"/>
    </source>
</evidence>
<evidence type="ECO:0000256" key="9">
    <source>
        <dbReference type="ARBA" id="ARBA00023277"/>
    </source>
</evidence>
<dbReference type="OrthoDB" id="9810929at2"/>
<comment type="pathway">
    <text evidence="10">Carbohydrate biosynthesis; D-glycero-D-manno-heptose 7-phosphate biosynthesis; D-glycero-alpha-D-manno-heptose 7-phosphate and D-glycero-beta-D-manno-heptose 7-phosphate from sedoheptulose 7-phosphate: step 1/1.</text>
</comment>
<dbReference type="GO" id="GO:0097367">
    <property type="term" value="F:carbohydrate derivative binding"/>
    <property type="evidence" value="ECO:0007669"/>
    <property type="project" value="InterPro"/>
</dbReference>
<comment type="cofactor">
    <cofactor evidence="10">
        <name>Zn(2+)</name>
        <dbReference type="ChEBI" id="CHEBI:29105"/>
    </cofactor>
    <text evidence="10">Binds 1 zinc ion per subunit.</text>
</comment>
<dbReference type="InterPro" id="IPR035461">
    <property type="entry name" value="GmhA/DiaA"/>
</dbReference>
<dbReference type="RefSeq" id="WP_115691685.1">
    <property type="nucleotide sequence ID" value="NZ_CP031417.1"/>
</dbReference>
<keyword evidence="6 10" id="KW-0479">Metal-binding</keyword>
<organism evidence="12 13">
    <name type="scientific">Pseudolabrys taiwanensis</name>
    <dbReference type="NCBI Taxonomy" id="331696"/>
    <lineage>
        <taxon>Bacteria</taxon>
        <taxon>Pseudomonadati</taxon>
        <taxon>Pseudomonadota</taxon>
        <taxon>Alphaproteobacteria</taxon>
        <taxon>Hyphomicrobiales</taxon>
        <taxon>Xanthobacteraceae</taxon>
        <taxon>Pseudolabrys</taxon>
    </lineage>
</organism>
<proteinExistence type="inferred from homology"/>